<dbReference type="Proteomes" id="UP000325434">
    <property type="component" value="Unassembled WGS sequence"/>
</dbReference>
<dbReference type="AlphaFoldDB" id="A0A5N6H0U0"/>
<feature type="transmembrane region" description="Helical" evidence="1">
    <location>
        <begin position="21"/>
        <end position="39"/>
    </location>
</feature>
<evidence type="ECO:0000313" key="2">
    <source>
        <dbReference type="EMBL" id="KAB8247818.1"/>
    </source>
</evidence>
<organism evidence="2">
    <name type="scientific">Aspergillus flavus</name>
    <dbReference type="NCBI Taxonomy" id="5059"/>
    <lineage>
        <taxon>Eukaryota</taxon>
        <taxon>Fungi</taxon>
        <taxon>Dikarya</taxon>
        <taxon>Ascomycota</taxon>
        <taxon>Pezizomycotina</taxon>
        <taxon>Eurotiomycetes</taxon>
        <taxon>Eurotiomycetidae</taxon>
        <taxon>Eurotiales</taxon>
        <taxon>Aspergillaceae</taxon>
        <taxon>Aspergillus</taxon>
        <taxon>Aspergillus subgen. Circumdati</taxon>
    </lineage>
</organism>
<keyword evidence="1" id="KW-1133">Transmembrane helix</keyword>
<keyword evidence="1" id="KW-0812">Transmembrane</keyword>
<dbReference type="EMBL" id="ML734585">
    <property type="protein sequence ID" value="KAB8247818.1"/>
    <property type="molecule type" value="Genomic_DNA"/>
</dbReference>
<proteinExistence type="predicted"/>
<accession>A0A5N6H0U0</accession>
<gene>
    <name evidence="2" type="ORF">BDV35DRAFT_182693</name>
</gene>
<protein>
    <submittedName>
        <fullName evidence="2">Uncharacterized protein</fullName>
    </submittedName>
</protein>
<evidence type="ECO:0000256" key="1">
    <source>
        <dbReference type="SAM" id="Phobius"/>
    </source>
</evidence>
<feature type="transmembrane region" description="Helical" evidence="1">
    <location>
        <begin position="51"/>
        <end position="72"/>
    </location>
</feature>
<keyword evidence="1" id="KW-0472">Membrane</keyword>
<name>A0A5N6H0U0_ASPFL</name>
<sequence length="79" mass="9150">MREATKINKRKTPYTQSTYSSHPVPISIFLVLYLKYVRTFRVGFPVHDFTFLFRTLSVITGSTVACIIKLPFHRVDIKG</sequence>
<reference evidence="2" key="1">
    <citation type="submission" date="2019-04" db="EMBL/GenBank/DDBJ databases">
        <title>Friends and foes A comparative genomics study of 23 Aspergillus species from section Flavi.</title>
        <authorList>
            <consortium name="DOE Joint Genome Institute"/>
            <person name="Kjaerbolling I."/>
            <person name="Vesth T."/>
            <person name="Frisvad J.C."/>
            <person name="Nybo J.L."/>
            <person name="Theobald S."/>
            <person name="Kildgaard S."/>
            <person name="Isbrandt T."/>
            <person name="Kuo A."/>
            <person name="Sato A."/>
            <person name="Lyhne E.K."/>
            <person name="Kogle M.E."/>
            <person name="Wiebenga A."/>
            <person name="Kun R.S."/>
            <person name="Lubbers R.J."/>
            <person name="Makela M.R."/>
            <person name="Barry K."/>
            <person name="Chovatia M."/>
            <person name="Clum A."/>
            <person name="Daum C."/>
            <person name="Haridas S."/>
            <person name="He G."/>
            <person name="LaButti K."/>
            <person name="Lipzen A."/>
            <person name="Mondo S."/>
            <person name="Riley R."/>
            <person name="Salamov A."/>
            <person name="Simmons B.A."/>
            <person name="Magnuson J.K."/>
            <person name="Henrissat B."/>
            <person name="Mortensen U.H."/>
            <person name="Larsen T.O."/>
            <person name="Devries R.P."/>
            <person name="Grigoriev I.V."/>
            <person name="Machida M."/>
            <person name="Baker S.E."/>
            <person name="Andersen M.R."/>
        </authorList>
    </citation>
    <scope>NUCLEOTIDE SEQUENCE [LARGE SCALE GENOMIC DNA]</scope>
    <source>
        <strain evidence="2">CBS 121.62</strain>
    </source>
</reference>